<evidence type="ECO:0000313" key="1">
    <source>
        <dbReference type="EMBL" id="KPQ15547.1"/>
    </source>
</evidence>
<keyword evidence="1" id="KW-0418">Kinase</keyword>
<comment type="caution">
    <text evidence="1">The sequence shown here is derived from an EMBL/GenBank/DDBJ whole genome shotgun (WGS) entry which is preliminary data.</text>
</comment>
<dbReference type="OrthoDB" id="1132102at2"/>
<protein>
    <submittedName>
        <fullName evidence="1">Thiamine pyrophosphokinase Thi80</fullName>
    </submittedName>
</protein>
<reference evidence="1 2" key="1">
    <citation type="submission" date="2015-09" db="EMBL/GenBank/DDBJ databases">
        <title>Identification and resolution of microdiversity through metagenomic sequencing of parallel consortia.</title>
        <authorList>
            <person name="Nelson W.C."/>
            <person name="Romine M.F."/>
            <person name="Lindemann S.R."/>
        </authorList>
    </citation>
    <scope>NUCLEOTIDE SEQUENCE [LARGE SCALE GENOMIC DNA]</scope>
    <source>
        <strain evidence="1">HL-49</strain>
    </source>
</reference>
<proteinExistence type="predicted"/>
<evidence type="ECO:0000313" key="2">
    <source>
        <dbReference type="Proteomes" id="UP000050421"/>
    </source>
</evidence>
<sequence length="202" mass="23239">MSSHHFVKEQQEPALVILDLQDFSWERLSGLLEWVPTVLVAEEAVDQVLSWGIKIDVIISSERFRNENTQLLEEQYPIRFLVSQSGEHLKEALHYLLASDHKAAHLIGFSRQDSKQLDEFLDKMDLTLFDEGRKYYPVQGGSFKKWFPATTVEIFGPNGLPVQIRNSEMDMILPLEFITQIELPEGFTEFSAATLIWIGEEV</sequence>
<keyword evidence="1" id="KW-0808">Transferase</keyword>
<name>A0A0P8ACF9_9BACT</name>
<organism evidence="1 2">
    <name type="scientific">Algoriphagus marincola HL-49</name>
    <dbReference type="NCBI Taxonomy" id="1305737"/>
    <lineage>
        <taxon>Bacteria</taxon>
        <taxon>Pseudomonadati</taxon>
        <taxon>Bacteroidota</taxon>
        <taxon>Cytophagia</taxon>
        <taxon>Cytophagales</taxon>
        <taxon>Cyclobacteriaceae</taxon>
        <taxon>Algoriphagus</taxon>
    </lineage>
</organism>
<gene>
    <name evidence="1" type="primary">thi80</name>
    <name evidence="1" type="ORF">HLUCCX10_09060</name>
</gene>
<dbReference type="AlphaFoldDB" id="A0A0P8ACF9"/>
<dbReference type="Proteomes" id="UP000050421">
    <property type="component" value="Unassembled WGS sequence"/>
</dbReference>
<dbReference type="GO" id="GO:0016301">
    <property type="term" value="F:kinase activity"/>
    <property type="evidence" value="ECO:0007669"/>
    <property type="project" value="UniProtKB-KW"/>
</dbReference>
<dbReference type="eggNOG" id="COG1564">
    <property type="taxonomic scope" value="Bacteria"/>
</dbReference>
<accession>A0A0P8ACF9</accession>
<dbReference type="EMBL" id="LJXT01000050">
    <property type="protein sequence ID" value="KPQ15547.1"/>
    <property type="molecule type" value="Genomic_DNA"/>
</dbReference>
<dbReference type="PATRIC" id="fig|1305737.6.peg.2447"/>
<dbReference type="STRING" id="1305737.GCA_000526355_02953"/>